<dbReference type="AlphaFoldDB" id="A0A4V6I8E9"/>
<name>A0A4V6I8E9_STECR</name>
<evidence type="ECO:0000313" key="1">
    <source>
        <dbReference type="EMBL" id="TMS38643.1"/>
    </source>
</evidence>
<reference evidence="1 2" key="2">
    <citation type="journal article" date="2019" name="G3 (Bethesda)">
        <title>Hybrid Assembly of the Genome of the Entomopathogenic Nematode Steinernema carpocapsae Identifies the X-Chromosome.</title>
        <authorList>
            <person name="Serra L."/>
            <person name="Macchietto M."/>
            <person name="Macias-Munoz A."/>
            <person name="McGill C.J."/>
            <person name="Rodriguez I.M."/>
            <person name="Rodriguez B."/>
            <person name="Murad R."/>
            <person name="Mortazavi A."/>
        </authorList>
    </citation>
    <scope>NUCLEOTIDE SEQUENCE [LARGE SCALE GENOMIC DNA]</scope>
    <source>
        <strain evidence="1 2">ALL</strain>
    </source>
</reference>
<sequence>MAVRHFRPVDHQEHSITKRRRRRLHIISEAKIYARRFTNGTAGQAHAPVSATSAEVICAQKTFRRRKRPLMCQVRLEENNIRS</sequence>
<organism evidence="1 2">
    <name type="scientific">Steinernema carpocapsae</name>
    <name type="common">Entomopathogenic nematode</name>
    <dbReference type="NCBI Taxonomy" id="34508"/>
    <lineage>
        <taxon>Eukaryota</taxon>
        <taxon>Metazoa</taxon>
        <taxon>Ecdysozoa</taxon>
        <taxon>Nematoda</taxon>
        <taxon>Chromadorea</taxon>
        <taxon>Rhabditida</taxon>
        <taxon>Tylenchina</taxon>
        <taxon>Panagrolaimomorpha</taxon>
        <taxon>Strongyloidoidea</taxon>
        <taxon>Steinernematidae</taxon>
        <taxon>Steinernema</taxon>
    </lineage>
</organism>
<evidence type="ECO:0000313" key="2">
    <source>
        <dbReference type="Proteomes" id="UP000298663"/>
    </source>
</evidence>
<dbReference type="EMBL" id="AZBU02000001">
    <property type="protein sequence ID" value="TMS38643.1"/>
    <property type="molecule type" value="Genomic_DNA"/>
</dbReference>
<keyword evidence="2" id="KW-1185">Reference proteome</keyword>
<proteinExistence type="predicted"/>
<gene>
    <name evidence="1" type="ORF">L596_005321</name>
</gene>
<accession>A0A4V6I8E9</accession>
<comment type="caution">
    <text evidence="1">The sequence shown here is derived from an EMBL/GenBank/DDBJ whole genome shotgun (WGS) entry which is preliminary data.</text>
</comment>
<reference evidence="1 2" key="1">
    <citation type="journal article" date="2015" name="Genome Biol.">
        <title>Comparative genomics of Steinernema reveals deeply conserved gene regulatory networks.</title>
        <authorList>
            <person name="Dillman A.R."/>
            <person name="Macchietto M."/>
            <person name="Porter C.F."/>
            <person name="Rogers A."/>
            <person name="Williams B."/>
            <person name="Antoshechkin I."/>
            <person name="Lee M.M."/>
            <person name="Goodwin Z."/>
            <person name="Lu X."/>
            <person name="Lewis E.E."/>
            <person name="Goodrich-Blair H."/>
            <person name="Stock S.P."/>
            <person name="Adams B.J."/>
            <person name="Sternberg P.W."/>
            <person name="Mortazavi A."/>
        </authorList>
    </citation>
    <scope>NUCLEOTIDE SEQUENCE [LARGE SCALE GENOMIC DNA]</scope>
    <source>
        <strain evidence="1 2">ALL</strain>
    </source>
</reference>
<protein>
    <submittedName>
        <fullName evidence="1">Uncharacterized protein</fullName>
    </submittedName>
</protein>
<dbReference type="Proteomes" id="UP000298663">
    <property type="component" value="Unassembled WGS sequence"/>
</dbReference>